<evidence type="ECO:0000313" key="2">
    <source>
        <dbReference type="Proteomes" id="UP001151699"/>
    </source>
</evidence>
<dbReference type="EMBL" id="WJQU01000002">
    <property type="protein sequence ID" value="KAJ6643239.1"/>
    <property type="molecule type" value="Genomic_DNA"/>
</dbReference>
<accession>A0A9Q0N5Y4</accession>
<dbReference type="AlphaFoldDB" id="A0A9Q0N5Y4"/>
<sequence length="222" mass="24981">MAQSKNECPSFNCSGKLLWGQLHCILEGLLSKDEDSGCVIPEAEPTGTILQRNFKYKVKAFPGRWEVKELVVQTEWKEEPFLAGFIIYCNEVAKPADVLKTCSELGMTSDVSKNVIYVNRYDWSWAHDLGDAPEELLFDANEEDGWSVINQFKENLAAQKDNSLIKEALLVDNKPVGVHLACPHTEYELGWLVFHPIKRDELIAIVYDGAYTGLEGNISLVD</sequence>
<dbReference type="OrthoDB" id="10044844at2759"/>
<feature type="non-terminal residue" evidence="1">
    <location>
        <position position="1"/>
    </location>
</feature>
<comment type="caution">
    <text evidence="1">The sequence shown here is derived from an EMBL/GenBank/DDBJ whole genome shotgun (WGS) entry which is preliminary data.</text>
</comment>
<gene>
    <name evidence="1" type="ORF">Bhyg_08197</name>
</gene>
<evidence type="ECO:0000313" key="1">
    <source>
        <dbReference type="EMBL" id="KAJ6643239.1"/>
    </source>
</evidence>
<proteinExistence type="predicted"/>
<organism evidence="1 2">
    <name type="scientific">Pseudolycoriella hygida</name>
    <dbReference type="NCBI Taxonomy" id="35572"/>
    <lineage>
        <taxon>Eukaryota</taxon>
        <taxon>Metazoa</taxon>
        <taxon>Ecdysozoa</taxon>
        <taxon>Arthropoda</taxon>
        <taxon>Hexapoda</taxon>
        <taxon>Insecta</taxon>
        <taxon>Pterygota</taxon>
        <taxon>Neoptera</taxon>
        <taxon>Endopterygota</taxon>
        <taxon>Diptera</taxon>
        <taxon>Nematocera</taxon>
        <taxon>Sciaroidea</taxon>
        <taxon>Sciaridae</taxon>
        <taxon>Pseudolycoriella</taxon>
    </lineage>
</organism>
<protein>
    <submittedName>
        <fullName evidence="1">Uncharacterized protein</fullName>
    </submittedName>
</protein>
<dbReference type="Proteomes" id="UP001151699">
    <property type="component" value="Chromosome B"/>
</dbReference>
<reference evidence="1" key="1">
    <citation type="submission" date="2022-07" db="EMBL/GenBank/DDBJ databases">
        <authorList>
            <person name="Trinca V."/>
            <person name="Uliana J.V.C."/>
            <person name="Torres T.T."/>
            <person name="Ward R.J."/>
            <person name="Monesi N."/>
        </authorList>
    </citation>
    <scope>NUCLEOTIDE SEQUENCE</scope>
    <source>
        <strain evidence="1">HSMRA1968</strain>
        <tissue evidence="1">Whole embryos</tissue>
    </source>
</reference>
<keyword evidence="2" id="KW-1185">Reference proteome</keyword>
<name>A0A9Q0N5Y4_9DIPT</name>